<name>A0A434A0A7_9FLAO</name>
<proteinExistence type="predicted"/>
<sequence>MRKIILIVLLNLLITKTYSQMTKKTFYEIEFFILKEKDKKSILLSSKDFIQKKVKGDNIYELADGRIIYEMIGIEIYLFQNKEDFNYFEVKCEEIANESVKRKTEIKDLNFIEKRFLYIDFFKQAYNIDFKTSDLNSLIKLDDLLNTLKKEDVLKYRLSIIAIIGESIISNTKEGKWRNFQISKNVNIPAIFVQGSVIDPVEIFDNQIFTKSDKRNKISISNYLKKLIKSL</sequence>
<organism evidence="1 2">
    <name type="scientific">Flavobacterium cupreum</name>
    <dbReference type="NCBI Taxonomy" id="2133766"/>
    <lineage>
        <taxon>Bacteria</taxon>
        <taxon>Pseudomonadati</taxon>
        <taxon>Bacteroidota</taxon>
        <taxon>Flavobacteriia</taxon>
        <taxon>Flavobacteriales</taxon>
        <taxon>Flavobacteriaceae</taxon>
        <taxon>Flavobacterium</taxon>
    </lineage>
</organism>
<dbReference type="EMBL" id="QWDM01000029">
    <property type="protein sequence ID" value="RUT67791.1"/>
    <property type="molecule type" value="Genomic_DNA"/>
</dbReference>
<dbReference type="AlphaFoldDB" id="A0A434A0A7"/>
<gene>
    <name evidence="1" type="ORF">D0817_24565</name>
</gene>
<protein>
    <submittedName>
        <fullName evidence="1">Uncharacterized protein</fullName>
    </submittedName>
</protein>
<dbReference type="Proteomes" id="UP000288102">
    <property type="component" value="Unassembled WGS sequence"/>
</dbReference>
<dbReference type="RefSeq" id="WP_127340915.1">
    <property type="nucleotide sequence ID" value="NZ_QWDM01000029.1"/>
</dbReference>
<reference evidence="2" key="1">
    <citation type="journal article" date="2019" name="Syst. Appl. Microbiol.">
        <title>Flavobacterium circumlabens sp. nov. and Flavobacterium cupreum sp. nov., two psychrotrophic species isolated from Antarctic environmental samples.</title>
        <authorList>
            <person name="Kralova S."/>
            <person name="Busse H.-J."/>
            <person name="Svec P."/>
            <person name="Maslanova I."/>
            <person name="Stankova E."/>
            <person name="Bartak M."/>
            <person name="Sedlacek I."/>
        </authorList>
    </citation>
    <scope>NUCLEOTIDE SEQUENCE [LARGE SCALE GENOMIC DNA]</scope>
    <source>
        <strain evidence="2">CCM 8825</strain>
    </source>
</reference>
<keyword evidence="2" id="KW-1185">Reference proteome</keyword>
<evidence type="ECO:0000313" key="2">
    <source>
        <dbReference type="Proteomes" id="UP000288102"/>
    </source>
</evidence>
<evidence type="ECO:0000313" key="1">
    <source>
        <dbReference type="EMBL" id="RUT67791.1"/>
    </source>
</evidence>
<comment type="caution">
    <text evidence="1">The sequence shown here is derived from an EMBL/GenBank/DDBJ whole genome shotgun (WGS) entry which is preliminary data.</text>
</comment>
<accession>A0A434A0A7</accession>